<dbReference type="Gene3D" id="2.170.130.10">
    <property type="entry name" value="TonB-dependent receptor, plug domain"/>
    <property type="match status" value="1"/>
</dbReference>
<dbReference type="InterPro" id="IPR036942">
    <property type="entry name" value="Beta-barrel_TonB_sf"/>
</dbReference>
<dbReference type="Pfam" id="PF13620">
    <property type="entry name" value="CarboxypepD_reg"/>
    <property type="match status" value="1"/>
</dbReference>
<keyword evidence="5 9" id="KW-0798">TonB box</keyword>
<dbReference type="Gene3D" id="2.40.170.20">
    <property type="entry name" value="TonB-dependent receptor, beta-barrel domain"/>
    <property type="match status" value="1"/>
</dbReference>
<keyword evidence="10" id="KW-0732">Signal</keyword>
<gene>
    <name evidence="13" type="ORF">ENH87_10315</name>
</gene>
<evidence type="ECO:0000256" key="9">
    <source>
        <dbReference type="RuleBase" id="RU003357"/>
    </source>
</evidence>
<dbReference type="PANTHER" id="PTHR30442:SF0">
    <property type="entry name" value="FE(3+) DICITRATE TRANSPORT PROTEIN FECA"/>
    <property type="match status" value="1"/>
</dbReference>
<accession>A0A831VN30</accession>
<keyword evidence="7 8" id="KW-0998">Cell outer membrane</keyword>
<proteinExistence type="inferred from homology"/>
<evidence type="ECO:0000256" key="7">
    <source>
        <dbReference type="ARBA" id="ARBA00023237"/>
    </source>
</evidence>
<keyword evidence="6 8" id="KW-0472">Membrane</keyword>
<dbReference type="InterPro" id="IPR008969">
    <property type="entry name" value="CarboxyPept-like_regulatory"/>
</dbReference>
<keyword evidence="3 8" id="KW-1134">Transmembrane beta strand</keyword>
<evidence type="ECO:0000256" key="5">
    <source>
        <dbReference type="ARBA" id="ARBA00023077"/>
    </source>
</evidence>
<dbReference type="InterPro" id="IPR037066">
    <property type="entry name" value="Plug_dom_sf"/>
</dbReference>
<dbReference type="InterPro" id="IPR039426">
    <property type="entry name" value="TonB-dep_rcpt-like"/>
</dbReference>
<evidence type="ECO:0000256" key="1">
    <source>
        <dbReference type="ARBA" id="ARBA00004571"/>
    </source>
</evidence>
<keyword evidence="2 8" id="KW-0813">Transport</keyword>
<dbReference type="SUPFAM" id="SSF56935">
    <property type="entry name" value="Porins"/>
    <property type="match status" value="1"/>
</dbReference>
<evidence type="ECO:0000259" key="12">
    <source>
        <dbReference type="Pfam" id="PF07715"/>
    </source>
</evidence>
<dbReference type="Pfam" id="PF00593">
    <property type="entry name" value="TonB_dep_Rec_b-barrel"/>
    <property type="match status" value="1"/>
</dbReference>
<dbReference type="EMBL" id="DRGL01000036">
    <property type="protein sequence ID" value="HEA21300.1"/>
    <property type="molecule type" value="Genomic_DNA"/>
</dbReference>
<protein>
    <submittedName>
        <fullName evidence="13">TonB-dependent receptor</fullName>
    </submittedName>
</protein>
<feature type="chain" id="PRO_5032886156" evidence="10">
    <location>
        <begin position="21"/>
        <end position="815"/>
    </location>
</feature>
<evidence type="ECO:0000256" key="4">
    <source>
        <dbReference type="ARBA" id="ARBA00022692"/>
    </source>
</evidence>
<reference evidence="13" key="1">
    <citation type="journal article" date="2020" name="mSystems">
        <title>Genome- and Community-Level Interaction Insights into Carbon Utilization and Element Cycling Functions of Hydrothermarchaeota in Hydrothermal Sediment.</title>
        <authorList>
            <person name="Zhou Z."/>
            <person name="Liu Y."/>
            <person name="Xu W."/>
            <person name="Pan J."/>
            <person name="Luo Z.H."/>
            <person name="Li M."/>
        </authorList>
    </citation>
    <scope>NUCLEOTIDE SEQUENCE [LARGE SCALE GENOMIC DNA]</scope>
    <source>
        <strain evidence="13">HyVt-345</strain>
    </source>
</reference>
<evidence type="ECO:0000256" key="3">
    <source>
        <dbReference type="ARBA" id="ARBA00022452"/>
    </source>
</evidence>
<evidence type="ECO:0000313" key="13">
    <source>
        <dbReference type="EMBL" id="HEA21300.1"/>
    </source>
</evidence>
<evidence type="ECO:0000256" key="6">
    <source>
        <dbReference type="ARBA" id="ARBA00023136"/>
    </source>
</evidence>
<sequence length="815" mass="91397">MKSKVFSTLLLFILALPSWGQLSVTGEVSDSNGKPIPDAEVYIKELRLTETTNANGAFNFQGLSNGEYTLIVFAFEFEVYETAITLNAALRVSVALERLRTQELSEVTLTQRREKIFALRRLKKVEGTAIYAGKKTEVVAVDLLTANLAANNARQIYGQVVGLNIYDNGDAGIQLNIGGRGLDPNRTANFNTRQNGYDISADVLGYPESYYTPPVEALSEIQVVRGAASLQYGTQFGGLINFKFRAPDPDKKLELITRQTLGSNGLFTSFNSLGGTVGKFSYYNYVSYKKGDGFRPNSDFNAVNYHGHFGYQLSNRTKLTFEATLLDYLAHQAGGLTDSQFREDPNLSNRDRNWFDVDWKLASLRLDHSFSSKTDFSLNLFALDASRKSLGFRQNRVDIIDDGNERELLIDDFQNWGAEARLLSRYSIGDKNAVFLIGSKYYQSYNQQRQGAGPATTGADFEFVDEEFPAFPRKSQYRFPNLNLAVFGENIIDITDRFSITPGFRFEYIKTSAEGNFTEVFTDLAGNVIDSRLNEEDKDFERSFVLLGLGASYKLNADVEFYGNLSQNYRSVTFNDLRVINPAQEISEDLEDEEGFTGDLGARGRFKEFLSYDVSGFLLYYDNRISRNIVTVNNQNRIINLTDNAGTAVIYGLEMLGDWNVKETFLNTAENLKLNLFANLALTNSEYTKSDINNVEGKKVEHIPAVNLRTGLSTGYKNVLASLQYTYLAKQYNDPQNSPPFLDSTAPGAGIIGELPAYGIMDLSLSYTYRKWKIEAGVNNLLNERYFTRRATGYPGPGIIPAEPRTFYTTLQLKL</sequence>
<dbReference type="Proteomes" id="UP000886191">
    <property type="component" value="Unassembled WGS sequence"/>
</dbReference>
<dbReference type="PROSITE" id="PS52016">
    <property type="entry name" value="TONB_DEPENDENT_REC_3"/>
    <property type="match status" value="1"/>
</dbReference>
<comment type="caution">
    <text evidence="13">The sequence shown here is derived from an EMBL/GenBank/DDBJ whole genome shotgun (WGS) entry which is preliminary data.</text>
</comment>
<comment type="subcellular location">
    <subcellularLocation>
        <location evidence="1 8">Cell outer membrane</location>
        <topology evidence="1 8">Multi-pass membrane protein</topology>
    </subcellularLocation>
</comment>
<dbReference type="AlphaFoldDB" id="A0A831VN30"/>
<evidence type="ECO:0000256" key="8">
    <source>
        <dbReference type="PROSITE-ProRule" id="PRU01360"/>
    </source>
</evidence>
<dbReference type="GO" id="GO:0009279">
    <property type="term" value="C:cell outer membrane"/>
    <property type="evidence" value="ECO:0007669"/>
    <property type="project" value="UniProtKB-SubCell"/>
</dbReference>
<dbReference type="GO" id="GO:0033214">
    <property type="term" value="P:siderophore-iron import into cell"/>
    <property type="evidence" value="ECO:0007669"/>
    <property type="project" value="TreeGrafter"/>
</dbReference>
<keyword evidence="13" id="KW-0675">Receptor</keyword>
<dbReference type="InterPro" id="IPR012910">
    <property type="entry name" value="Plug_dom"/>
</dbReference>
<evidence type="ECO:0000259" key="11">
    <source>
        <dbReference type="Pfam" id="PF00593"/>
    </source>
</evidence>
<dbReference type="InterPro" id="IPR000531">
    <property type="entry name" value="Beta-barrel_TonB"/>
</dbReference>
<name>A0A831VN30_9FLAO</name>
<dbReference type="Gene3D" id="2.60.40.1120">
    <property type="entry name" value="Carboxypeptidase-like, regulatory domain"/>
    <property type="match status" value="1"/>
</dbReference>
<evidence type="ECO:0000256" key="2">
    <source>
        <dbReference type="ARBA" id="ARBA00022448"/>
    </source>
</evidence>
<dbReference type="Pfam" id="PF07715">
    <property type="entry name" value="Plug"/>
    <property type="match status" value="1"/>
</dbReference>
<dbReference type="SUPFAM" id="SSF49464">
    <property type="entry name" value="Carboxypeptidase regulatory domain-like"/>
    <property type="match status" value="1"/>
</dbReference>
<evidence type="ECO:0000256" key="10">
    <source>
        <dbReference type="SAM" id="SignalP"/>
    </source>
</evidence>
<feature type="domain" description="TonB-dependent receptor plug" evidence="12">
    <location>
        <begin position="137"/>
        <end position="235"/>
    </location>
</feature>
<feature type="signal peptide" evidence="10">
    <location>
        <begin position="1"/>
        <end position="20"/>
    </location>
</feature>
<dbReference type="PANTHER" id="PTHR30442">
    <property type="entry name" value="IRON III DICITRATE TRANSPORT PROTEIN FECA"/>
    <property type="match status" value="1"/>
</dbReference>
<comment type="similarity">
    <text evidence="8 9">Belongs to the TonB-dependent receptor family.</text>
</comment>
<organism evidence="13">
    <name type="scientific">Pricia antarctica</name>
    <dbReference type="NCBI Taxonomy" id="641691"/>
    <lineage>
        <taxon>Bacteria</taxon>
        <taxon>Pseudomonadati</taxon>
        <taxon>Bacteroidota</taxon>
        <taxon>Flavobacteriia</taxon>
        <taxon>Flavobacteriales</taxon>
        <taxon>Flavobacteriaceae</taxon>
        <taxon>Pricia</taxon>
    </lineage>
</organism>
<keyword evidence="4 8" id="KW-0812">Transmembrane</keyword>
<feature type="domain" description="TonB-dependent receptor-like beta-barrel" evidence="11">
    <location>
        <begin position="312"/>
        <end position="781"/>
    </location>
</feature>